<organism evidence="1 2">
    <name type="scientific">Pochonia chlamydosporia 170</name>
    <dbReference type="NCBI Taxonomy" id="1380566"/>
    <lineage>
        <taxon>Eukaryota</taxon>
        <taxon>Fungi</taxon>
        <taxon>Dikarya</taxon>
        <taxon>Ascomycota</taxon>
        <taxon>Pezizomycotina</taxon>
        <taxon>Sordariomycetes</taxon>
        <taxon>Hypocreomycetidae</taxon>
        <taxon>Hypocreales</taxon>
        <taxon>Clavicipitaceae</taxon>
        <taxon>Pochonia</taxon>
    </lineage>
</organism>
<gene>
    <name evidence="1" type="ORF">VFPPC_17755</name>
</gene>
<dbReference type="AlphaFoldDB" id="A0A219AR37"/>
<evidence type="ECO:0000313" key="2">
    <source>
        <dbReference type="Proteomes" id="UP000078397"/>
    </source>
</evidence>
<accession>A0A219AR37</accession>
<dbReference type="KEGG" id="pchm:VFPPC_17755"/>
<comment type="caution">
    <text evidence="1">The sequence shown here is derived from an EMBL/GenBank/DDBJ whole genome shotgun (WGS) entry which is preliminary data.</text>
</comment>
<dbReference type="EMBL" id="LSBJ02000003">
    <property type="protein sequence ID" value="OWT43069.1"/>
    <property type="molecule type" value="Genomic_DNA"/>
</dbReference>
<dbReference type="RefSeq" id="XP_022285520.1">
    <property type="nucleotide sequence ID" value="XM_022429442.1"/>
</dbReference>
<keyword evidence="2" id="KW-1185">Reference proteome</keyword>
<dbReference type="GeneID" id="33936679"/>
<protein>
    <submittedName>
        <fullName evidence="1">Uncharacterized protein</fullName>
    </submittedName>
</protein>
<reference evidence="1 2" key="1">
    <citation type="journal article" date="2016" name="PLoS Pathog.">
        <title>Biosynthesis of antibiotic leucinostatins in bio-control fungus Purpureocillium lilacinum and their inhibition on phytophthora revealed by genome mining.</title>
        <authorList>
            <person name="Wang G."/>
            <person name="Liu Z."/>
            <person name="Lin R."/>
            <person name="Li E."/>
            <person name="Mao Z."/>
            <person name="Ling J."/>
            <person name="Yang Y."/>
            <person name="Yin W.B."/>
            <person name="Xie B."/>
        </authorList>
    </citation>
    <scope>NUCLEOTIDE SEQUENCE [LARGE SCALE GENOMIC DNA]</scope>
    <source>
        <strain evidence="1">170</strain>
    </source>
</reference>
<dbReference type="Proteomes" id="UP000078397">
    <property type="component" value="Unassembled WGS sequence"/>
</dbReference>
<name>A0A219AR37_METCM</name>
<evidence type="ECO:0000313" key="1">
    <source>
        <dbReference type="EMBL" id="OWT43069.1"/>
    </source>
</evidence>
<sequence>MDSQQNKYTPSIRFIFIPSQSVDMANSTLHVSPRGGHHPIQIHPIQQTCGEMLRIGRQWRREGADL</sequence>
<proteinExistence type="predicted"/>